<evidence type="ECO:0000256" key="5">
    <source>
        <dbReference type="SAM" id="MobiDB-lite"/>
    </source>
</evidence>
<proteinExistence type="predicted"/>
<evidence type="ECO:0000256" key="2">
    <source>
        <dbReference type="ARBA" id="ARBA00023015"/>
    </source>
</evidence>
<dbReference type="SMART" id="SM00353">
    <property type="entry name" value="HLH"/>
    <property type="match status" value="1"/>
</dbReference>
<organism evidence="7 8">
    <name type="scientific">Momordica charantia</name>
    <name type="common">Bitter gourd</name>
    <name type="synonym">Balsam pear</name>
    <dbReference type="NCBI Taxonomy" id="3673"/>
    <lineage>
        <taxon>Eukaryota</taxon>
        <taxon>Viridiplantae</taxon>
        <taxon>Streptophyta</taxon>
        <taxon>Embryophyta</taxon>
        <taxon>Tracheophyta</taxon>
        <taxon>Spermatophyta</taxon>
        <taxon>Magnoliopsida</taxon>
        <taxon>eudicotyledons</taxon>
        <taxon>Gunneridae</taxon>
        <taxon>Pentapetalae</taxon>
        <taxon>rosids</taxon>
        <taxon>fabids</taxon>
        <taxon>Cucurbitales</taxon>
        <taxon>Cucurbitaceae</taxon>
        <taxon>Momordiceae</taxon>
        <taxon>Momordica</taxon>
    </lineage>
</organism>
<evidence type="ECO:0000256" key="4">
    <source>
        <dbReference type="ARBA" id="ARBA00023242"/>
    </source>
</evidence>
<dbReference type="AlphaFoldDB" id="A0A6J1CEL5"/>
<keyword evidence="2" id="KW-0805">Transcription regulation</keyword>
<dbReference type="Pfam" id="PF00010">
    <property type="entry name" value="HLH"/>
    <property type="match status" value="1"/>
</dbReference>
<reference evidence="8" key="1">
    <citation type="submission" date="2025-08" db="UniProtKB">
        <authorList>
            <consortium name="RefSeq"/>
        </authorList>
    </citation>
    <scope>IDENTIFICATION</scope>
    <source>
        <strain evidence="8">OHB3-1</strain>
    </source>
</reference>
<dbReference type="Proteomes" id="UP000504603">
    <property type="component" value="Unplaced"/>
</dbReference>
<evidence type="ECO:0000256" key="3">
    <source>
        <dbReference type="ARBA" id="ARBA00023163"/>
    </source>
</evidence>
<feature type="compositionally biased region" description="Polar residues" evidence="5">
    <location>
        <begin position="62"/>
        <end position="72"/>
    </location>
</feature>
<keyword evidence="3" id="KW-0804">Transcription</keyword>
<dbReference type="GeneID" id="111010516"/>
<dbReference type="InterPro" id="IPR036638">
    <property type="entry name" value="HLH_DNA-bd_sf"/>
</dbReference>
<sequence>MSFNSEMLSKSFTAESSNGSDHQGTISINPFFTEGFCHFNEIPSSVPHALCSSRCANNSSFPPVNTQDSKSLGGTKRKRESERDEEKQREVIHVRAKRGQATDSHSLAERVRREKINQRLRFLQDLVPGCYKTMGMAVMLDVIINYIQSLENQIEFLSMKLSTASRYYDFNNTTETDGIEIMQATNGYDDMQEMERIVLGEEGYGGCSYLHPTLSPL</sequence>
<gene>
    <name evidence="8" type="primary">LOC111010516</name>
</gene>
<dbReference type="GO" id="GO:0005634">
    <property type="term" value="C:nucleus"/>
    <property type="evidence" value="ECO:0007669"/>
    <property type="project" value="UniProtKB-SubCell"/>
</dbReference>
<feature type="domain" description="BHLH" evidence="6">
    <location>
        <begin position="100"/>
        <end position="150"/>
    </location>
</feature>
<dbReference type="PANTHER" id="PTHR12565">
    <property type="entry name" value="STEROL REGULATORY ELEMENT-BINDING PROTEIN"/>
    <property type="match status" value="1"/>
</dbReference>
<dbReference type="OrthoDB" id="690068at2759"/>
<dbReference type="InterPro" id="IPR024097">
    <property type="entry name" value="bHLH_ZIP_TF"/>
</dbReference>
<dbReference type="KEGG" id="mcha:111010516"/>
<feature type="region of interest" description="Disordered" evidence="5">
    <location>
        <begin position="62"/>
        <end position="108"/>
    </location>
</feature>
<dbReference type="GO" id="GO:0003700">
    <property type="term" value="F:DNA-binding transcription factor activity"/>
    <property type="evidence" value="ECO:0007669"/>
    <property type="project" value="TreeGrafter"/>
</dbReference>
<dbReference type="SUPFAM" id="SSF47459">
    <property type="entry name" value="HLH, helix-loop-helix DNA-binding domain"/>
    <property type="match status" value="1"/>
</dbReference>
<evidence type="ECO:0000256" key="1">
    <source>
        <dbReference type="ARBA" id="ARBA00004123"/>
    </source>
</evidence>
<accession>A0A6J1CEL5</accession>
<dbReference type="Gene3D" id="4.10.280.10">
    <property type="entry name" value="Helix-loop-helix DNA-binding domain"/>
    <property type="match status" value="1"/>
</dbReference>
<dbReference type="PANTHER" id="PTHR12565:SF367">
    <property type="entry name" value="TRANSCRIPTION FACTOR BHLH75"/>
    <property type="match status" value="1"/>
</dbReference>
<dbReference type="CDD" id="cd18919">
    <property type="entry name" value="bHLH_AtBPE_like"/>
    <property type="match status" value="1"/>
</dbReference>
<feature type="compositionally biased region" description="Basic and acidic residues" evidence="5">
    <location>
        <begin position="79"/>
        <end position="93"/>
    </location>
</feature>
<comment type="subcellular location">
    <subcellularLocation>
        <location evidence="1">Nucleus</location>
    </subcellularLocation>
</comment>
<evidence type="ECO:0000259" key="6">
    <source>
        <dbReference type="PROSITE" id="PS50888"/>
    </source>
</evidence>
<feature type="region of interest" description="Disordered" evidence="5">
    <location>
        <begin position="1"/>
        <end position="22"/>
    </location>
</feature>
<dbReference type="InterPro" id="IPR011598">
    <property type="entry name" value="bHLH_dom"/>
</dbReference>
<keyword evidence="7" id="KW-1185">Reference proteome</keyword>
<dbReference type="GO" id="GO:0046983">
    <property type="term" value="F:protein dimerization activity"/>
    <property type="evidence" value="ECO:0007669"/>
    <property type="project" value="InterPro"/>
</dbReference>
<protein>
    <submittedName>
        <fullName evidence="8">Transcription factor BEE 3-like</fullName>
    </submittedName>
</protein>
<name>A0A6J1CEL5_MOMCH</name>
<evidence type="ECO:0000313" key="8">
    <source>
        <dbReference type="RefSeq" id="XP_022139667.1"/>
    </source>
</evidence>
<dbReference type="RefSeq" id="XP_022139667.1">
    <property type="nucleotide sequence ID" value="XM_022283975.1"/>
</dbReference>
<evidence type="ECO:0000313" key="7">
    <source>
        <dbReference type="Proteomes" id="UP000504603"/>
    </source>
</evidence>
<keyword evidence="4" id="KW-0539">Nucleus</keyword>
<dbReference type="PROSITE" id="PS50888">
    <property type="entry name" value="BHLH"/>
    <property type="match status" value="1"/>
</dbReference>